<dbReference type="AlphaFoldDB" id="A0A9D4ATK9"/>
<sequence length="135" mass="14688">MGRLSCENYPLAAACGVCAGDNLGWGALLASLDGGERLQEATGLLLSEEQYWLGTEWWVESSTEEMRMCLVWRRVHGEREMRTAGQYLIPPACALEQKLVGHHLPCALVWGVVPVFANAGIGALSLCWAGLEQQG</sequence>
<evidence type="ECO:0000313" key="2">
    <source>
        <dbReference type="Proteomes" id="UP000827986"/>
    </source>
</evidence>
<protein>
    <submittedName>
        <fullName evidence="1">Uncharacterized protein</fullName>
    </submittedName>
</protein>
<gene>
    <name evidence="1" type="ORF">KIL84_003543</name>
</gene>
<dbReference type="EMBL" id="JAHDVG010000486">
    <property type="protein sequence ID" value="KAH1168060.1"/>
    <property type="molecule type" value="Genomic_DNA"/>
</dbReference>
<proteinExistence type="predicted"/>
<dbReference type="Proteomes" id="UP000827986">
    <property type="component" value="Unassembled WGS sequence"/>
</dbReference>
<comment type="caution">
    <text evidence="1">The sequence shown here is derived from an EMBL/GenBank/DDBJ whole genome shotgun (WGS) entry which is preliminary data.</text>
</comment>
<name>A0A9D4ATK9_9SAUR</name>
<keyword evidence="2" id="KW-1185">Reference proteome</keyword>
<organism evidence="1 2">
    <name type="scientific">Mauremys mutica</name>
    <name type="common">yellowpond turtle</name>
    <dbReference type="NCBI Taxonomy" id="74926"/>
    <lineage>
        <taxon>Eukaryota</taxon>
        <taxon>Metazoa</taxon>
        <taxon>Chordata</taxon>
        <taxon>Craniata</taxon>
        <taxon>Vertebrata</taxon>
        <taxon>Euteleostomi</taxon>
        <taxon>Archelosauria</taxon>
        <taxon>Testudinata</taxon>
        <taxon>Testudines</taxon>
        <taxon>Cryptodira</taxon>
        <taxon>Durocryptodira</taxon>
        <taxon>Testudinoidea</taxon>
        <taxon>Geoemydidae</taxon>
        <taxon>Geoemydinae</taxon>
        <taxon>Mauremys</taxon>
    </lineage>
</organism>
<evidence type="ECO:0000313" key="1">
    <source>
        <dbReference type="EMBL" id="KAH1168060.1"/>
    </source>
</evidence>
<reference evidence="1" key="1">
    <citation type="submission" date="2021-09" db="EMBL/GenBank/DDBJ databases">
        <title>The genome of Mauremys mutica provides insights into the evolution of semi-aquatic lifestyle.</title>
        <authorList>
            <person name="Gong S."/>
            <person name="Gao Y."/>
        </authorList>
    </citation>
    <scope>NUCLEOTIDE SEQUENCE</scope>
    <source>
        <strain evidence="1">MM-2020</strain>
        <tissue evidence="1">Muscle</tissue>
    </source>
</reference>
<accession>A0A9D4ATK9</accession>